<gene>
    <name evidence="5" type="primary">vapC</name>
    <name evidence="7" type="ORF">AW10_00221</name>
</gene>
<keyword evidence="5" id="KW-0460">Magnesium</keyword>
<comment type="similarity">
    <text evidence="5">Belongs to the PINc/VapC protein family.</text>
</comment>
<dbReference type="Gene3D" id="3.40.50.1010">
    <property type="entry name" value="5'-nuclease"/>
    <property type="match status" value="1"/>
</dbReference>
<dbReference type="STRING" id="1454003.AW10_00221"/>
<dbReference type="EC" id="3.1.-.-" evidence="5"/>
<evidence type="ECO:0000313" key="8">
    <source>
        <dbReference type="Proteomes" id="UP000021816"/>
    </source>
</evidence>
<feature type="binding site" evidence="5">
    <location>
        <position position="101"/>
    </location>
    <ligand>
        <name>Mg(2+)</name>
        <dbReference type="ChEBI" id="CHEBI:18420"/>
    </ligand>
</feature>
<name>A0A011Q1C6_9PROT</name>
<feature type="domain" description="PIN" evidence="6">
    <location>
        <begin position="4"/>
        <end position="128"/>
    </location>
</feature>
<evidence type="ECO:0000256" key="4">
    <source>
        <dbReference type="ARBA" id="ARBA00022801"/>
    </source>
</evidence>
<organism evidence="7 8">
    <name type="scientific">Candidatus Accumulibacter appositus</name>
    <dbReference type="NCBI Taxonomy" id="1454003"/>
    <lineage>
        <taxon>Bacteria</taxon>
        <taxon>Pseudomonadati</taxon>
        <taxon>Pseudomonadota</taxon>
        <taxon>Betaproteobacteria</taxon>
        <taxon>Candidatus Accumulibacter</taxon>
    </lineage>
</organism>
<dbReference type="GO" id="GO:0016787">
    <property type="term" value="F:hydrolase activity"/>
    <property type="evidence" value="ECO:0007669"/>
    <property type="project" value="UniProtKB-KW"/>
</dbReference>
<dbReference type="GO" id="GO:0090729">
    <property type="term" value="F:toxin activity"/>
    <property type="evidence" value="ECO:0007669"/>
    <property type="project" value="UniProtKB-KW"/>
</dbReference>
<evidence type="ECO:0000259" key="6">
    <source>
        <dbReference type="Pfam" id="PF01850"/>
    </source>
</evidence>
<dbReference type="AlphaFoldDB" id="A0A011Q1C6"/>
<protein>
    <recommendedName>
        <fullName evidence="5">Ribonuclease VapC</fullName>
        <shortName evidence="5">RNase VapC</shortName>
        <ecNumber evidence="5">3.1.-.-</ecNumber>
    </recommendedName>
    <alternativeName>
        <fullName evidence="5">Toxin VapC</fullName>
    </alternativeName>
</protein>
<keyword evidence="3 5" id="KW-0479">Metal-binding</keyword>
<dbReference type="GO" id="GO:0000287">
    <property type="term" value="F:magnesium ion binding"/>
    <property type="evidence" value="ECO:0007669"/>
    <property type="project" value="UniProtKB-UniRule"/>
</dbReference>
<evidence type="ECO:0000313" key="7">
    <source>
        <dbReference type="EMBL" id="EXI82987.1"/>
    </source>
</evidence>
<keyword evidence="1 5" id="KW-1277">Toxin-antitoxin system</keyword>
<evidence type="ECO:0000256" key="5">
    <source>
        <dbReference type="HAMAP-Rule" id="MF_00265"/>
    </source>
</evidence>
<evidence type="ECO:0000256" key="3">
    <source>
        <dbReference type="ARBA" id="ARBA00022723"/>
    </source>
</evidence>
<dbReference type="PATRIC" id="fig|1454003.3.peg.224"/>
<keyword evidence="2 5" id="KW-0540">Nuclease</keyword>
<dbReference type="EMBL" id="JEMX01000007">
    <property type="protein sequence ID" value="EXI82987.1"/>
    <property type="molecule type" value="Genomic_DNA"/>
</dbReference>
<comment type="function">
    <text evidence="5">Toxic component of a toxin-antitoxin (TA) system. An RNase.</text>
</comment>
<dbReference type="InterPro" id="IPR022907">
    <property type="entry name" value="VapC_family"/>
</dbReference>
<dbReference type="InterPro" id="IPR002716">
    <property type="entry name" value="PIN_dom"/>
</dbReference>
<reference evidence="7 8" key="1">
    <citation type="submission" date="2014-02" db="EMBL/GenBank/DDBJ databases">
        <title>Expanding our view of genomic diversity in Candidatus Accumulibacter clades.</title>
        <authorList>
            <person name="Skennerton C.T."/>
            <person name="Barr J.J."/>
            <person name="Slater F.R."/>
            <person name="Bond P.L."/>
            <person name="Tyson G.W."/>
        </authorList>
    </citation>
    <scope>NUCLEOTIDE SEQUENCE [LARGE SCALE GENOMIC DNA]</scope>
    <source>
        <strain evidence="8">BA-92</strain>
    </source>
</reference>
<comment type="caution">
    <text evidence="7">The sequence shown here is derived from an EMBL/GenBank/DDBJ whole genome shotgun (WGS) entry which is preliminary data.</text>
</comment>
<proteinExistence type="inferred from homology"/>
<evidence type="ECO:0000256" key="2">
    <source>
        <dbReference type="ARBA" id="ARBA00022722"/>
    </source>
</evidence>
<accession>A0A011Q1C6</accession>
<feature type="binding site" evidence="5">
    <location>
        <position position="6"/>
    </location>
    <ligand>
        <name>Mg(2+)</name>
        <dbReference type="ChEBI" id="CHEBI:18420"/>
    </ligand>
</feature>
<evidence type="ECO:0000256" key="1">
    <source>
        <dbReference type="ARBA" id="ARBA00022649"/>
    </source>
</evidence>
<dbReference type="InterPro" id="IPR029060">
    <property type="entry name" value="PIN-like_dom_sf"/>
</dbReference>
<comment type="cofactor">
    <cofactor evidence="5">
        <name>Mg(2+)</name>
        <dbReference type="ChEBI" id="CHEBI:18420"/>
    </cofactor>
</comment>
<keyword evidence="5" id="KW-0800">Toxin</keyword>
<dbReference type="CDD" id="cd09874">
    <property type="entry name" value="PIN_MT3492-like"/>
    <property type="match status" value="1"/>
</dbReference>
<dbReference type="GO" id="GO:0004540">
    <property type="term" value="F:RNA nuclease activity"/>
    <property type="evidence" value="ECO:0007669"/>
    <property type="project" value="InterPro"/>
</dbReference>
<dbReference type="HAMAP" id="MF_00265">
    <property type="entry name" value="VapC_Nob1"/>
    <property type="match status" value="1"/>
</dbReference>
<sequence>MILFCDTSALVKLYVREEASERMVALAGSAATIAVCRLAWAEAMAALARRARENPADAELITGIRTRMRSDWPHYALVEVTQSLVELAGEYADTFALRGYDSVQLAAARILQEATDEEFHFAVFDTRLEKSARVLGMRTLASG</sequence>
<keyword evidence="4 5" id="KW-0378">Hydrolase</keyword>
<dbReference type="Pfam" id="PF01850">
    <property type="entry name" value="PIN"/>
    <property type="match status" value="1"/>
</dbReference>
<dbReference type="SUPFAM" id="SSF88723">
    <property type="entry name" value="PIN domain-like"/>
    <property type="match status" value="1"/>
</dbReference>
<dbReference type="Proteomes" id="UP000021816">
    <property type="component" value="Unassembled WGS sequence"/>
</dbReference>